<dbReference type="GeneID" id="81392094"/>
<dbReference type="Proteomes" id="UP001141434">
    <property type="component" value="Unassembled WGS sequence"/>
</dbReference>
<dbReference type="EMBL" id="JAPMSZ010000004">
    <property type="protein sequence ID" value="KAJ5104997.1"/>
    <property type="molecule type" value="Genomic_DNA"/>
</dbReference>
<sequence length="183" mass="20326">MLEGAAGNINFGAQMIRFLWDYSPNLVPTPQMLVNAVCTSLNDEERISCFLLTKRTGRLTLYRALADALMGKKNGSAIFGRVLYSSIPLELTEEDVLVAFEKWQGVLLKRMLEIEEGVRPSQDMLVTAIEHRNITALEVLLPEPGFHELVSDELLAKVTDSQHQEMIEIFQGQGFTVAADGAS</sequence>
<reference evidence="1" key="1">
    <citation type="submission" date="2022-11" db="EMBL/GenBank/DDBJ databases">
        <authorList>
            <person name="Petersen C."/>
        </authorList>
    </citation>
    <scope>NUCLEOTIDE SEQUENCE</scope>
    <source>
        <strain evidence="1">IBT 34128</strain>
    </source>
</reference>
<evidence type="ECO:0000313" key="1">
    <source>
        <dbReference type="EMBL" id="KAJ5104997.1"/>
    </source>
</evidence>
<protein>
    <submittedName>
        <fullName evidence="1">Uncharacterized protein</fullName>
    </submittedName>
</protein>
<keyword evidence="2" id="KW-1185">Reference proteome</keyword>
<accession>A0A9W9FRG9</accession>
<comment type="caution">
    <text evidence="1">The sequence shown here is derived from an EMBL/GenBank/DDBJ whole genome shotgun (WGS) entry which is preliminary data.</text>
</comment>
<gene>
    <name evidence="1" type="ORF">NUU61_002344</name>
</gene>
<organism evidence="1 2">
    <name type="scientific">Penicillium alfredii</name>
    <dbReference type="NCBI Taxonomy" id="1506179"/>
    <lineage>
        <taxon>Eukaryota</taxon>
        <taxon>Fungi</taxon>
        <taxon>Dikarya</taxon>
        <taxon>Ascomycota</taxon>
        <taxon>Pezizomycotina</taxon>
        <taxon>Eurotiomycetes</taxon>
        <taxon>Eurotiomycetidae</taxon>
        <taxon>Eurotiales</taxon>
        <taxon>Aspergillaceae</taxon>
        <taxon>Penicillium</taxon>
    </lineage>
</organism>
<dbReference type="RefSeq" id="XP_056513993.1">
    <property type="nucleotide sequence ID" value="XM_056652926.1"/>
</dbReference>
<dbReference type="AlphaFoldDB" id="A0A9W9FRG9"/>
<proteinExistence type="predicted"/>
<name>A0A9W9FRG9_9EURO</name>
<evidence type="ECO:0000313" key="2">
    <source>
        <dbReference type="Proteomes" id="UP001141434"/>
    </source>
</evidence>
<reference evidence="1" key="2">
    <citation type="journal article" date="2023" name="IMA Fungus">
        <title>Comparative genomic study of the Penicillium genus elucidates a diverse pangenome and 15 lateral gene transfer events.</title>
        <authorList>
            <person name="Petersen C."/>
            <person name="Sorensen T."/>
            <person name="Nielsen M.R."/>
            <person name="Sondergaard T.E."/>
            <person name="Sorensen J.L."/>
            <person name="Fitzpatrick D.A."/>
            <person name="Frisvad J.C."/>
            <person name="Nielsen K.L."/>
        </authorList>
    </citation>
    <scope>NUCLEOTIDE SEQUENCE</scope>
    <source>
        <strain evidence="1">IBT 34128</strain>
    </source>
</reference>